<dbReference type="InterPro" id="IPR032675">
    <property type="entry name" value="LRR_dom_sf"/>
</dbReference>
<dbReference type="AlphaFoldDB" id="A0AA88DW57"/>
<dbReference type="Gene3D" id="1.20.1280.50">
    <property type="match status" value="1"/>
</dbReference>
<proteinExistence type="predicted"/>
<dbReference type="PANTHER" id="PTHR38926:SF5">
    <property type="entry name" value="F-BOX AND LEUCINE-RICH REPEAT PROTEIN 6"/>
    <property type="match status" value="1"/>
</dbReference>
<dbReference type="Gene3D" id="3.80.10.10">
    <property type="entry name" value="Ribonuclease Inhibitor"/>
    <property type="match status" value="1"/>
</dbReference>
<evidence type="ECO:0008006" key="4">
    <source>
        <dbReference type="Google" id="ProtNLM"/>
    </source>
</evidence>
<comment type="caution">
    <text evidence="2">The sequence shown here is derived from an EMBL/GenBank/DDBJ whole genome shotgun (WGS) entry which is preliminary data.</text>
</comment>
<dbReference type="SUPFAM" id="SSF52047">
    <property type="entry name" value="RNI-like"/>
    <property type="match status" value="1"/>
</dbReference>
<dbReference type="PANTHER" id="PTHR38926">
    <property type="entry name" value="F-BOX DOMAIN CONTAINING PROTEIN, EXPRESSED"/>
    <property type="match status" value="1"/>
</dbReference>
<gene>
    <name evidence="2" type="ORF">TIFTF001_032303</name>
</gene>
<sequence>MTAISMTLPKMDTSATKTELPSPFQARANDNHHHRSMEKRSEDDETESRPSCDWAELTHECLINILSRLSLEHRWRGPMLACKSWLHACQDPSLHSSFDLETRFNSELESSRWWTPDFERRVDSMLRSVVDWSDGSITRIRTRHCSNQALSFAAERFEHFWFVILSWSSLLFKLDFIWKVEARDYGIPILSSARSGQTHSLRCRNIEVLSIKSCPNVTDASMATVAFRCSLLMELDISYCYEISHESLALIGRNCPNLKILKRNLMNWLDPSQHVGIVPDEYLNACPQDGDVEAAAIGKSIPHLEHLELRFSKLSAKGLASICEGCSNLEYLDLFGCVNLTGRDIANASANLKNLKEIKRPNFYIPRSVFHTERYGHWRLYDERFQTDVFRI</sequence>
<dbReference type="EMBL" id="BTGU01000145">
    <property type="protein sequence ID" value="GMN63227.1"/>
    <property type="molecule type" value="Genomic_DNA"/>
</dbReference>
<keyword evidence="3" id="KW-1185">Reference proteome</keyword>
<dbReference type="SMART" id="SM00367">
    <property type="entry name" value="LRR_CC"/>
    <property type="match status" value="4"/>
</dbReference>
<dbReference type="InterPro" id="IPR001611">
    <property type="entry name" value="Leu-rich_rpt"/>
</dbReference>
<dbReference type="InterPro" id="IPR006553">
    <property type="entry name" value="Leu-rich_rpt_Cys-con_subtyp"/>
</dbReference>
<organism evidence="2 3">
    <name type="scientific">Ficus carica</name>
    <name type="common">Common fig</name>
    <dbReference type="NCBI Taxonomy" id="3494"/>
    <lineage>
        <taxon>Eukaryota</taxon>
        <taxon>Viridiplantae</taxon>
        <taxon>Streptophyta</taxon>
        <taxon>Embryophyta</taxon>
        <taxon>Tracheophyta</taxon>
        <taxon>Spermatophyta</taxon>
        <taxon>Magnoliopsida</taxon>
        <taxon>eudicotyledons</taxon>
        <taxon>Gunneridae</taxon>
        <taxon>Pentapetalae</taxon>
        <taxon>rosids</taxon>
        <taxon>fabids</taxon>
        <taxon>Rosales</taxon>
        <taxon>Moraceae</taxon>
        <taxon>Ficeae</taxon>
        <taxon>Ficus</taxon>
    </lineage>
</organism>
<reference evidence="2" key="1">
    <citation type="submission" date="2023-07" db="EMBL/GenBank/DDBJ databases">
        <title>draft genome sequence of fig (Ficus carica).</title>
        <authorList>
            <person name="Takahashi T."/>
            <person name="Nishimura K."/>
        </authorList>
    </citation>
    <scope>NUCLEOTIDE SEQUENCE</scope>
</reference>
<feature type="compositionally biased region" description="Basic and acidic residues" evidence="1">
    <location>
        <begin position="38"/>
        <end position="49"/>
    </location>
</feature>
<evidence type="ECO:0000256" key="1">
    <source>
        <dbReference type="SAM" id="MobiDB-lite"/>
    </source>
</evidence>
<evidence type="ECO:0000313" key="3">
    <source>
        <dbReference type="Proteomes" id="UP001187192"/>
    </source>
</evidence>
<dbReference type="Pfam" id="PF13516">
    <property type="entry name" value="LRR_6"/>
    <property type="match status" value="1"/>
</dbReference>
<protein>
    <recommendedName>
        <fullName evidence="4">F-box protein SKIP1</fullName>
    </recommendedName>
</protein>
<evidence type="ECO:0000313" key="2">
    <source>
        <dbReference type="EMBL" id="GMN63227.1"/>
    </source>
</evidence>
<dbReference type="SUPFAM" id="SSF81383">
    <property type="entry name" value="F-box domain"/>
    <property type="match status" value="1"/>
</dbReference>
<accession>A0AA88DW57</accession>
<dbReference type="Proteomes" id="UP001187192">
    <property type="component" value="Unassembled WGS sequence"/>
</dbReference>
<feature type="region of interest" description="Disordered" evidence="1">
    <location>
        <begin position="1"/>
        <end position="49"/>
    </location>
</feature>
<dbReference type="InterPro" id="IPR036047">
    <property type="entry name" value="F-box-like_dom_sf"/>
</dbReference>
<name>A0AA88DW57_FICCA</name>